<feature type="region of interest" description="Disordered" evidence="1">
    <location>
        <begin position="1"/>
        <end position="54"/>
    </location>
</feature>
<dbReference type="RefSeq" id="WP_377552773.1">
    <property type="nucleotide sequence ID" value="NZ_JBHSBN010000040.1"/>
</dbReference>
<keyword evidence="2" id="KW-0472">Membrane</keyword>
<proteinExistence type="predicted"/>
<feature type="transmembrane region" description="Helical" evidence="2">
    <location>
        <begin position="72"/>
        <end position="90"/>
    </location>
</feature>
<dbReference type="EMBL" id="JBHSBN010000040">
    <property type="protein sequence ID" value="MFC4110403.1"/>
    <property type="molecule type" value="Genomic_DNA"/>
</dbReference>
<accession>A0ABV8KWM9</accession>
<reference evidence="4" key="1">
    <citation type="journal article" date="2019" name="Int. J. Syst. Evol. Microbiol.">
        <title>The Global Catalogue of Microorganisms (GCM) 10K type strain sequencing project: providing services to taxonomists for standard genome sequencing and annotation.</title>
        <authorList>
            <consortium name="The Broad Institute Genomics Platform"/>
            <consortium name="The Broad Institute Genome Sequencing Center for Infectious Disease"/>
            <person name="Wu L."/>
            <person name="Ma J."/>
        </authorList>
    </citation>
    <scope>NUCLEOTIDE SEQUENCE [LARGE SCALE GENOMIC DNA]</scope>
    <source>
        <strain evidence="4">2902at01</strain>
    </source>
</reference>
<keyword evidence="4" id="KW-1185">Reference proteome</keyword>
<organism evidence="3 4">
    <name type="scientific">Micromonospora zhanjiangensis</name>
    <dbReference type="NCBI Taxonomy" id="1522057"/>
    <lineage>
        <taxon>Bacteria</taxon>
        <taxon>Bacillati</taxon>
        <taxon>Actinomycetota</taxon>
        <taxon>Actinomycetes</taxon>
        <taxon>Micromonosporales</taxon>
        <taxon>Micromonosporaceae</taxon>
        <taxon>Micromonospora</taxon>
    </lineage>
</organism>
<evidence type="ECO:0000313" key="3">
    <source>
        <dbReference type="EMBL" id="MFC4110403.1"/>
    </source>
</evidence>
<evidence type="ECO:0000313" key="4">
    <source>
        <dbReference type="Proteomes" id="UP001595868"/>
    </source>
</evidence>
<feature type="compositionally biased region" description="Polar residues" evidence="1">
    <location>
        <begin position="1"/>
        <end position="18"/>
    </location>
</feature>
<evidence type="ECO:0000256" key="2">
    <source>
        <dbReference type="SAM" id="Phobius"/>
    </source>
</evidence>
<comment type="caution">
    <text evidence="3">The sequence shown here is derived from an EMBL/GenBank/DDBJ whole genome shotgun (WGS) entry which is preliminary data.</text>
</comment>
<protein>
    <submittedName>
        <fullName evidence="3">Uncharacterized protein</fullName>
    </submittedName>
</protein>
<dbReference type="Proteomes" id="UP001595868">
    <property type="component" value="Unassembled WGS sequence"/>
</dbReference>
<keyword evidence="2" id="KW-1133">Transmembrane helix</keyword>
<evidence type="ECO:0000256" key="1">
    <source>
        <dbReference type="SAM" id="MobiDB-lite"/>
    </source>
</evidence>
<sequence length="136" mass="15297">MSTHTATNQPGTRQMPDTQTRRMPDTQTRQMGDMQTRQMQNMAPSTRQMPDGRRARRVLGNETKPSVLSTEFWIYLASVGAVLLASYLVGQNAFGVDIFRAPQAWQMITVLTAAYLVSRGIAKAGSSWRHSDRHEQ</sequence>
<name>A0ABV8KWM9_9ACTN</name>
<feature type="compositionally biased region" description="Polar residues" evidence="1">
    <location>
        <begin position="25"/>
        <end position="48"/>
    </location>
</feature>
<gene>
    <name evidence="3" type="ORF">ACFOX0_31350</name>
</gene>
<keyword evidence="2" id="KW-0812">Transmembrane</keyword>